<comment type="similarity">
    <text evidence="2">Belongs to the tyrosinase family.</text>
</comment>
<protein>
    <recommendedName>
        <fullName evidence="5">Hemocyanin N-terminal domain-containing protein</fullName>
    </recommendedName>
</protein>
<reference evidence="6" key="1">
    <citation type="submission" date="2021-06" db="EMBL/GenBank/DDBJ databases">
        <authorList>
            <person name="Hodson N. C."/>
            <person name="Mongue J. A."/>
            <person name="Jaron S. K."/>
        </authorList>
    </citation>
    <scope>NUCLEOTIDE SEQUENCE</scope>
</reference>
<accession>A0A8J2PHA9</accession>
<evidence type="ECO:0000256" key="1">
    <source>
        <dbReference type="ARBA" id="ARBA00001973"/>
    </source>
</evidence>
<feature type="domain" description="Hemocyanin N-terminal" evidence="5">
    <location>
        <begin position="74"/>
        <end position="150"/>
    </location>
</feature>
<evidence type="ECO:0000313" key="6">
    <source>
        <dbReference type="EMBL" id="CAG7823063.1"/>
    </source>
</evidence>
<sequence>MNNALQSRAMYLFERVGEPLFLGPRGSSNTLYEIPNLTQQQRHASETLRRMLTGAEPSMRIVPNMVNIPNVPMPDLTDVGRLCPKSEIFCYFIPNHARAADAVRQILLREPNTDNFIGLACACRDSTNVNTDLWVYAFASACLSRRDMRGFVMPALYEVLPSSFFDPHVLRQAQ</sequence>
<evidence type="ECO:0000313" key="7">
    <source>
        <dbReference type="Proteomes" id="UP000708208"/>
    </source>
</evidence>
<evidence type="ECO:0000256" key="3">
    <source>
        <dbReference type="ARBA" id="ARBA00022723"/>
    </source>
</evidence>
<gene>
    <name evidence="6" type="ORF">AFUS01_LOCUS33300</name>
</gene>
<comment type="caution">
    <text evidence="6">The sequence shown here is derived from an EMBL/GenBank/DDBJ whole genome shotgun (WGS) entry which is preliminary data.</text>
</comment>
<organism evidence="6 7">
    <name type="scientific">Allacma fusca</name>
    <dbReference type="NCBI Taxonomy" id="39272"/>
    <lineage>
        <taxon>Eukaryota</taxon>
        <taxon>Metazoa</taxon>
        <taxon>Ecdysozoa</taxon>
        <taxon>Arthropoda</taxon>
        <taxon>Hexapoda</taxon>
        <taxon>Collembola</taxon>
        <taxon>Symphypleona</taxon>
        <taxon>Sminthuridae</taxon>
        <taxon>Allacma</taxon>
    </lineage>
</organism>
<keyword evidence="4" id="KW-0186">Copper</keyword>
<evidence type="ECO:0000256" key="4">
    <source>
        <dbReference type="ARBA" id="ARBA00023008"/>
    </source>
</evidence>
<keyword evidence="3" id="KW-0479">Metal-binding</keyword>
<dbReference type="InterPro" id="IPR005204">
    <property type="entry name" value="Hemocyanin_N"/>
</dbReference>
<dbReference type="InterPro" id="IPR013788">
    <property type="entry name" value="Hemocyanin/hexamerin"/>
</dbReference>
<evidence type="ECO:0000256" key="2">
    <source>
        <dbReference type="ARBA" id="ARBA00009928"/>
    </source>
</evidence>
<dbReference type="GO" id="GO:0046872">
    <property type="term" value="F:metal ion binding"/>
    <property type="evidence" value="ECO:0007669"/>
    <property type="project" value="UniProtKB-KW"/>
</dbReference>
<dbReference type="PANTHER" id="PTHR11511">
    <property type="entry name" value="LARVAL STORAGE PROTEIN/PHENOLOXIDASE"/>
    <property type="match status" value="1"/>
</dbReference>
<dbReference type="AlphaFoldDB" id="A0A8J2PHA9"/>
<keyword evidence="7" id="KW-1185">Reference proteome</keyword>
<comment type="cofactor">
    <cofactor evidence="1">
        <name>Cu(2+)</name>
        <dbReference type="ChEBI" id="CHEBI:29036"/>
    </cofactor>
</comment>
<dbReference type="OrthoDB" id="8119704at2759"/>
<dbReference type="Proteomes" id="UP000708208">
    <property type="component" value="Unassembled WGS sequence"/>
</dbReference>
<feature type="non-terminal residue" evidence="6">
    <location>
        <position position="174"/>
    </location>
</feature>
<dbReference type="EMBL" id="CAJVCH010528268">
    <property type="protein sequence ID" value="CAG7823063.1"/>
    <property type="molecule type" value="Genomic_DNA"/>
</dbReference>
<dbReference type="PANTHER" id="PTHR11511:SF4">
    <property type="entry name" value="PHENOLOXIDASE 2-RELATED"/>
    <property type="match status" value="1"/>
</dbReference>
<proteinExistence type="inferred from homology"/>
<dbReference type="Pfam" id="PF03722">
    <property type="entry name" value="Hemocyanin_N"/>
    <property type="match status" value="1"/>
</dbReference>
<name>A0A8J2PHA9_9HEXA</name>
<evidence type="ECO:0000259" key="5">
    <source>
        <dbReference type="Pfam" id="PF03722"/>
    </source>
</evidence>